<comment type="caution">
    <text evidence="2">The sequence shown here is derived from an EMBL/GenBank/DDBJ whole genome shotgun (WGS) entry which is preliminary data.</text>
</comment>
<accession>A0A8T0XFJ9</accession>
<feature type="region of interest" description="Disordered" evidence="1">
    <location>
        <begin position="29"/>
        <end position="106"/>
    </location>
</feature>
<proteinExistence type="predicted"/>
<reference evidence="2" key="1">
    <citation type="submission" date="2020-05" db="EMBL/GenBank/DDBJ databases">
        <title>WGS assembly of Panicum virgatum.</title>
        <authorList>
            <person name="Lovell J.T."/>
            <person name="Jenkins J."/>
            <person name="Shu S."/>
            <person name="Juenger T.E."/>
            <person name="Schmutz J."/>
        </authorList>
    </citation>
    <scope>NUCLEOTIDE SEQUENCE</scope>
    <source>
        <strain evidence="2">AP13</strain>
    </source>
</reference>
<feature type="compositionally biased region" description="Low complexity" evidence="1">
    <location>
        <begin position="81"/>
        <end position="106"/>
    </location>
</feature>
<name>A0A8T0XFJ9_PANVG</name>
<gene>
    <name evidence="2" type="ORF">PVAP13_1KG052000</name>
</gene>
<feature type="compositionally biased region" description="Polar residues" evidence="1">
    <location>
        <begin position="53"/>
        <end position="65"/>
    </location>
</feature>
<dbReference type="Proteomes" id="UP000823388">
    <property type="component" value="Chromosome 1K"/>
</dbReference>
<evidence type="ECO:0000313" key="3">
    <source>
        <dbReference type="Proteomes" id="UP000823388"/>
    </source>
</evidence>
<dbReference type="AlphaFoldDB" id="A0A8T0XFJ9"/>
<protein>
    <submittedName>
        <fullName evidence="2">Uncharacterized protein</fullName>
    </submittedName>
</protein>
<evidence type="ECO:0000256" key="1">
    <source>
        <dbReference type="SAM" id="MobiDB-lite"/>
    </source>
</evidence>
<organism evidence="2 3">
    <name type="scientific">Panicum virgatum</name>
    <name type="common">Blackwell switchgrass</name>
    <dbReference type="NCBI Taxonomy" id="38727"/>
    <lineage>
        <taxon>Eukaryota</taxon>
        <taxon>Viridiplantae</taxon>
        <taxon>Streptophyta</taxon>
        <taxon>Embryophyta</taxon>
        <taxon>Tracheophyta</taxon>
        <taxon>Spermatophyta</taxon>
        <taxon>Magnoliopsida</taxon>
        <taxon>Liliopsida</taxon>
        <taxon>Poales</taxon>
        <taxon>Poaceae</taxon>
        <taxon>PACMAD clade</taxon>
        <taxon>Panicoideae</taxon>
        <taxon>Panicodae</taxon>
        <taxon>Paniceae</taxon>
        <taxon>Panicinae</taxon>
        <taxon>Panicum</taxon>
        <taxon>Panicum sect. Hiantes</taxon>
    </lineage>
</organism>
<feature type="compositionally biased region" description="Basic residues" evidence="1">
    <location>
        <begin position="71"/>
        <end position="80"/>
    </location>
</feature>
<sequence length="123" mass="13048">MLLAASLLPQIVHAQTLCQRWHPRRHASSIIGRAAGITGELSSSPSHPPPPSANQSMSTTTTSCSPVMPRPRVRPRRPGAARRNASSGAWNAPPPSRSSVAARSSCSMKCRGGARHFGSMAWT</sequence>
<dbReference type="EMBL" id="CM029037">
    <property type="protein sequence ID" value="KAG2656063.1"/>
    <property type="molecule type" value="Genomic_DNA"/>
</dbReference>
<keyword evidence="3" id="KW-1185">Reference proteome</keyword>
<evidence type="ECO:0000313" key="2">
    <source>
        <dbReference type="EMBL" id="KAG2656063.1"/>
    </source>
</evidence>